<dbReference type="EMBL" id="CP017606">
    <property type="protein sequence ID" value="ATW29607.1"/>
    <property type="molecule type" value="Genomic_DNA"/>
</dbReference>
<accession>A0A2D3T1E0</accession>
<dbReference type="Gene3D" id="3.30.300.170">
    <property type="match status" value="1"/>
</dbReference>
<dbReference type="Gene3D" id="3.30.70.1780">
    <property type="match status" value="1"/>
</dbReference>
<evidence type="ECO:0000313" key="2">
    <source>
        <dbReference type="EMBL" id="ATW29607.1"/>
    </source>
</evidence>
<name>A0A2D3T1E0_9ENTR</name>
<dbReference type="RefSeq" id="WP_100103135.1">
    <property type="nucleotide sequence ID" value="NZ_CAWNMT010000001.1"/>
</dbReference>
<reference evidence="3" key="1">
    <citation type="submission" date="2016-10" db="EMBL/GenBank/DDBJ databases">
        <authorList>
            <person name="Chevignon G."/>
        </authorList>
    </citation>
    <scope>NUCLEOTIDE SEQUENCE [LARGE SCALE GENOMIC DNA]</scope>
    <source>
        <strain evidence="3">A2C</strain>
    </source>
</reference>
<evidence type="ECO:0008006" key="4">
    <source>
        <dbReference type="Google" id="ProtNLM"/>
    </source>
</evidence>
<evidence type="ECO:0000256" key="1">
    <source>
        <dbReference type="SAM" id="Phobius"/>
    </source>
</evidence>
<organism evidence="2 3">
    <name type="scientific">Candidatus Williamhamiltonella defendens</name>
    <dbReference type="NCBI Taxonomy" id="138072"/>
    <lineage>
        <taxon>Bacteria</taxon>
        <taxon>Pseudomonadati</taxon>
        <taxon>Pseudomonadota</taxon>
        <taxon>Gammaproteobacteria</taxon>
        <taxon>Enterobacterales</taxon>
        <taxon>Enterobacteriaceae</taxon>
        <taxon>aphid secondary symbionts</taxon>
        <taxon>Candidatus Williamhamiltonella</taxon>
    </lineage>
</organism>
<sequence>MIETQNNQEIQEPQMIIRLLNGVLKGYEFELGKGKTLFVAGKEEAILKKENEAKLPENTIFIPFDVEEFQFEIEVDSSNKILLREFIHHASKEKTIDFNHIVSVETLNFAIKAINTEWDEAILTGKKKEMAVSKQSKKSFVRLLMTLLISGFVVGLIFFMLSYFKTTDEEKKEKEKTKEISQISYVLGDYQGKYEILGAHDHWMYVFAKNEKEATWARQSLTRADIKNPIRVINLQDEEKRVAAWLSENWSWVKYHRVKIETPLVPVLLISQERTVLDAQKSLNLMQSLKEQMPYAKEIKIIDISDQEVASQAEAGIQKISVPYIRQDHGNSVTFVIKGALEDGHIQQLRRFVVNYNKAWGQQYVQFSIELQDDWLKGKSLKYGHQGSYVKVSPGYWYFPKP</sequence>
<dbReference type="GO" id="GO:0016020">
    <property type="term" value="C:membrane"/>
    <property type="evidence" value="ECO:0007669"/>
    <property type="project" value="InterPro"/>
</dbReference>
<dbReference type="AlphaFoldDB" id="A0A2D3T1E0"/>
<reference evidence="3" key="2">
    <citation type="submission" date="2017-11" db="EMBL/GenBank/DDBJ databases">
        <title>PacBio sequencing of new strain of the secondary endosymbiont Candidatus Hamiltonella defensa.</title>
        <authorList>
            <person name="Strand M.R."/>
            <person name="Oliver K."/>
        </authorList>
    </citation>
    <scope>NUCLEOTIDE SEQUENCE [LARGE SCALE GENOMIC DNA]</scope>
    <source>
        <strain evidence="3">A2C</strain>
    </source>
</reference>
<proteinExistence type="predicted"/>
<dbReference type="Gene3D" id="3.30.70.1770">
    <property type="match status" value="1"/>
</dbReference>
<dbReference type="InterPro" id="IPR013387">
    <property type="entry name" value="T3SS_PrgH/EprH"/>
</dbReference>
<keyword evidence="1" id="KW-0472">Membrane</keyword>
<feature type="transmembrane region" description="Helical" evidence="1">
    <location>
        <begin position="140"/>
        <end position="164"/>
    </location>
</feature>
<dbReference type="Gene3D" id="2.60.200.20">
    <property type="match status" value="1"/>
</dbReference>
<dbReference type="NCBIfam" id="NF011855">
    <property type="entry name" value="PRK15327.1"/>
    <property type="match status" value="1"/>
</dbReference>
<protein>
    <recommendedName>
        <fullName evidence="4">PrgH/EprH family type III secretion apparatus protein</fullName>
    </recommendedName>
</protein>
<keyword evidence="1" id="KW-0812">Transmembrane</keyword>
<keyword evidence="1" id="KW-1133">Transmembrane helix</keyword>
<gene>
    <name evidence="2" type="ORF">BJP41_03725</name>
</gene>
<evidence type="ECO:0000313" key="3">
    <source>
        <dbReference type="Proteomes" id="UP000230008"/>
    </source>
</evidence>
<dbReference type="Pfam" id="PF09480">
    <property type="entry name" value="PrgH"/>
    <property type="match status" value="1"/>
</dbReference>
<dbReference type="Proteomes" id="UP000230008">
    <property type="component" value="Chromosome"/>
</dbReference>
<dbReference type="NCBIfam" id="TIGR02554">
    <property type="entry name" value="PrgH"/>
    <property type="match status" value="1"/>
</dbReference>
<dbReference type="InterPro" id="IPR019029">
    <property type="entry name" value="T3SS_PrgH/EprH-like"/>
</dbReference>